<gene>
    <name evidence="2" type="ORF">JS756_26580</name>
</gene>
<comment type="caution">
    <text evidence="2">The sequence shown here is derived from an EMBL/GenBank/DDBJ whole genome shotgun (WGS) entry which is preliminary data.</text>
</comment>
<feature type="compositionally biased region" description="Basic and acidic residues" evidence="1">
    <location>
        <begin position="518"/>
        <end position="532"/>
    </location>
</feature>
<name>A0ABS2VX51_STRAS</name>
<feature type="region of interest" description="Disordered" evidence="1">
    <location>
        <begin position="87"/>
        <end position="324"/>
    </location>
</feature>
<dbReference type="RefSeq" id="WP_205385739.1">
    <property type="nucleotide sequence ID" value="NZ_JAFFZS010000027.1"/>
</dbReference>
<feature type="compositionally biased region" description="Low complexity" evidence="1">
    <location>
        <begin position="912"/>
        <end position="935"/>
    </location>
</feature>
<feature type="compositionally biased region" description="Low complexity" evidence="1">
    <location>
        <begin position="575"/>
        <end position="628"/>
    </location>
</feature>
<accession>A0ABS2VX51</accession>
<evidence type="ECO:0000313" key="3">
    <source>
        <dbReference type="Proteomes" id="UP000788262"/>
    </source>
</evidence>
<feature type="compositionally biased region" description="Low complexity" evidence="1">
    <location>
        <begin position="162"/>
        <end position="176"/>
    </location>
</feature>
<feature type="compositionally biased region" description="Low complexity" evidence="1">
    <location>
        <begin position="725"/>
        <end position="735"/>
    </location>
</feature>
<evidence type="ECO:0000256" key="1">
    <source>
        <dbReference type="SAM" id="MobiDB-lite"/>
    </source>
</evidence>
<organism evidence="2 3">
    <name type="scientific">Streptomyces actuosus</name>
    <dbReference type="NCBI Taxonomy" id="1885"/>
    <lineage>
        <taxon>Bacteria</taxon>
        <taxon>Bacillati</taxon>
        <taxon>Actinomycetota</taxon>
        <taxon>Actinomycetes</taxon>
        <taxon>Kitasatosporales</taxon>
        <taxon>Streptomycetaceae</taxon>
        <taxon>Streptomyces</taxon>
    </lineage>
</organism>
<feature type="region of interest" description="Disordered" evidence="1">
    <location>
        <begin position="912"/>
        <end position="961"/>
    </location>
</feature>
<feature type="compositionally biased region" description="Low complexity" evidence="1">
    <location>
        <begin position="113"/>
        <end position="128"/>
    </location>
</feature>
<feature type="compositionally biased region" description="Low complexity" evidence="1">
    <location>
        <begin position="417"/>
        <end position="437"/>
    </location>
</feature>
<sequence>MPGDWDGGWRRTPAPALTVARAPLGVSDGLAFRSSLASWQNPALGTGLGHALLPSAPVGLAHGIAGPALPRAVHADGGPLLLRAARPQAEAGTATSSGEAPAPQTPRAPRGRSAGATPTTPTADGSGPVRRAGGGSRTPAGADAVNTPAAQGRTDTRGAGTASSRNAPASARPSGAADGGGTAVAPVARRSAAVAPDRAAATAGPRPPLAAPTPLVQRAPAGSAGRTARADGTGRPLAEPEIPPVRRVAVVPNGPRRAPAPGTTALSPSPARGRAAAPGGIGGGTPAANEPAVEDGEGLRDGHAVTVRPRPLGPPLTVARRATGRASRRLAALRPEAVRGTVTDAVLEGGRGGTAYAAQSRAAGPGPRPTAAAAGAPPAASPVQRAAAPDRTDGRGPLGAPLKALPATAEPLTPMTPEASGPAAGARPAAGPVLPVVQRRPDSPAAPPVPHEGDPAAPASHGAVPPPAAQSAPGRGVARSGPGGARARGGLGAPLPALPPTADVLRAAARAPRTPGAVDDRGAPGGRPDVRDTPGAPAVRPARVNRGSGSGTPERPSGTGTAPLLGAVPAVQRSPAAGSPAGAGDAVPARGAAGPPPDTGAAGAAPLVTRGGARSAPPAEAAPGSAPRVSAAVHRPAVQRAPDGSPGGGAAVGDAPTPARSPARGRVRDGARAPGPASGTRAAGPVAGSRSAPGPVAVARAVTGPGGMRGHGPVAVREPLTTGRPAAPSGPAAPHVVPLLAARPLAVRTRVPEDTRSPSAEGGARRPVVAASWPRGTDQAPGARDTPVTGAATGPARDGHATAPRVWPSPAVAASSGANAPPSGTSGPPRPGGTVPVVRPHPLVQRAAAGGEATARPQALPVAGPSGAPLQDRASAPAVPGPPVPVVRTAAVGSAAPGPAVGAAVPVVQRHRSGAGADAAPAALPAGVPGTAVPAQGRQRQTSAPPAPAPAATPDAGADLDDLARRLLDPMARLLRADLRRGRERAGRPHDGRR</sequence>
<evidence type="ECO:0000313" key="2">
    <source>
        <dbReference type="EMBL" id="MBN0047609.1"/>
    </source>
</evidence>
<feature type="compositionally biased region" description="Low complexity" evidence="1">
    <location>
        <begin position="183"/>
        <end position="204"/>
    </location>
</feature>
<protein>
    <recommendedName>
        <fullName evidence="4">Syndecan 1</fullName>
    </recommendedName>
</protein>
<feature type="compositionally biased region" description="Low complexity" evidence="1">
    <location>
        <begin position="360"/>
        <end position="382"/>
    </location>
</feature>
<keyword evidence="3" id="KW-1185">Reference proteome</keyword>
<proteinExistence type="predicted"/>
<feature type="compositionally biased region" description="Gly residues" evidence="1">
    <location>
        <begin position="481"/>
        <end position="492"/>
    </location>
</feature>
<dbReference type="EMBL" id="JAFFZS010000027">
    <property type="protein sequence ID" value="MBN0047609.1"/>
    <property type="molecule type" value="Genomic_DNA"/>
</dbReference>
<feature type="region of interest" description="Disordered" evidence="1">
    <location>
        <begin position="748"/>
        <end position="886"/>
    </location>
</feature>
<feature type="compositionally biased region" description="Low complexity" evidence="1">
    <location>
        <begin position="808"/>
        <end position="840"/>
    </location>
</feature>
<feature type="region of interest" description="Disordered" evidence="1">
    <location>
        <begin position="357"/>
        <end position="735"/>
    </location>
</feature>
<reference evidence="2 3" key="1">
    <citation type="submission" date="2021-02" db="EMBL/GenBank/DDBJ databases">
        <title>Whole genome sequencing of Streptomyces actuosus VRA1.</title>
        <authorList>
            <person name="Sen G."/>
            <person name="Sen A."/>
        </authorList>
    </citation>
    <scope>NUCLEOTIDE SEQUENCE [LARGE SCALE GENOMIC DNA]</scope>
    <source>
        <strain evidence="2 3">VRA1</strain>
    </source>
</reference>
<evidence type="ECO:0008006" key="4">
    <source>
        <dbReference type="Google" id="ProtNLM"/>
    </source>
</evidence>
<dbReference type="Proteomes" id="UP000788262">
    <property type="component" value="Unassembled WGS sequence"/>
</dbReference>